<dbReference type="EMBL" id="SWLB01000012">
    <property type="protein sequence ID" value="KAF3331429.1"/>
    <property type="molecule type" value="Genomic_DNA"/>
</dbReference>
<comment type="caution">
    <text evidence="3">The sequence shown here is derived from an EMBL/GenBank/DDBJ whole genome shotgun (WGS) entry which is preliminary data.</text>
</comment>
<evidence type="ECO:0000313" key="2">
    <source>
        <dbReference type="EMBL" id="KAF3331429.1"/>
    </source>
</evidence>
<organism evidence="3 4">
    <name type="scientific">Carex littledalei</name>
    <dbReference type="NCBI Taxonomy" id="544730"/>
    <lineage>
        <taxon>Eukaryota</taxon>
        <taxon>Viridiplantae</taxon>
        <taxon>Streptophyta</taxon>
        <taxon>Embryophyta</taxon>
        <taxon>Tracheophyta</taxon>
        <taxon>Spermatophyta</taxon>
        <taxon>Magnoliopsida</taxon>
        <taxon>Liliopsida</taxon>
        <taxon>Poales</taxon>
        <taxon>Cyperaceae</taxon>
        <taxon>Cyperoideae</taxon>
        <taxon>Cariceae</taxon>
        <taxon>Carex</taxon>
        <taxon>Carex subgen. Euthyceras</taxon>
    </lineage>
</organism>
<dbReference type="EMBL" id="SWLB01000004">
    <property type="protein sequence ID" value="KAF3339118.1"/>
    <property type="molecule type" value="Genomic_DNA"/>
</dbReference>
<feature type="compositionally biased region" description="Basic and acidic residues" evidence="1">
    <location>
        <begin position="66"/>
        <end position="77"/>
    </location>
</feature>
<accession>A0A833VX39</accession>
<dbReference type="Proteomes" id="UP000623129">
    <property type="component" value="Unassembled WGS sequence"/>
</dbReference>
<evidence type="ECO:0000313" key="4">
    <source>
        <dbReference type="Proteomes" id="UP000623129"/>
    </source>
</evidence>
<protein>
    <submittedName>
        <fullName evidence="3">Uncharacterized protein</fullName>
    </submittedName>
</protein>
<name>A0A833VX39_9POAL</name>
<evidence type="ECO:0000313" key="3">
    <source>
        <dbReference type="EMBL" id="KAF3339118.1"/>
    </source>
</evidence>
<feature type="region of interest" description="Disordered" evidence="1">
    <location>
        <begin position="60"/>
        <end position="83"/>
    </location>
</feature>
<reference evidence="3" key="1">
    <citation type="submission" date="2020-01" db="EMBL/GenBank/DDBJ databases">
        <title>Genome sequence of Kobresia littledalei, the first chromosome-level genome in the family Cyperaceae.</title>
        <authorList>
            <person name="Qu G."/>
        </authorList>
    </citation>
    <scope>NUCLEOTIDE SEQUENCE</scope>
    <source>
        <strain evidence="3">C.B.Clarke</strain>
        <tissue evidence="3">Leaf</tissue>
    </source>
</reference>
<sequence length="83" mass="8801">MDEGYGIYRANLAGTDTDPCGHLNLDKLPFFEVIAGDRHGTAIARNVLRSDRHGTAITGIAGITGSDRHGTDPDRHGTGIRGT</sequence>
<evidence type="ECO:0000256" key="1">
    <source>
        <dbReference type="SAM" id="MobiDB-lite"/>
    </source>
</evidence>
<gene>
    <name evidence="2" type="ORF">FCM35_KLT02835</name>
    <name evidence="3" type="ORF">FCM35_KLT16589</name>
</gene>
<proteinExistence type="predicted"/>
<dbReference type="AlphaFoldDB" id="A0A833VX39"/>
<keyword evidence="4" id="KW-1185">Reference proteome</keyword>